<feature type="transmembrane region" description="Helical" evidence="1">
    <location>
        <begin position="68"/>
        <end position="89"/>
    </location>
</feature>
<keyword evidence="1" id="KW-0472">Membrane</keyword>
<gene>
    <name evidence="2" type="ORF">DXC34_01280</name>
</gene>
<name>A0A3E4UUG1_BACSE</name>
<reference evidence="2 3" key="1">
    <citation type="submission" date="2018-08" db="EMBL/GenBank/DDBJ databases">
        <title>A genome reference for cultivated species of the human gut microbiota.</title>
        <authorList>
            <person name="Zou Y."/>
            <person name="Xue W."/>
            <person name="Luo G."/>
        </authorList>
    </citation>
    <scope>NUCLEOTIDE SEQUENCE [LARGE SCALE GENOMIC DNA]</scope>
    <source>
        <strain evidence="2 3">TF03-6</strain>
    </source>
</reference>
<evidence type="ECO:0000313" key="3">
    <source>
        <dbReference type="Proteomes" id="UP000261223"/>
    </source>
</evidence>
<keyword evidence="1" id="KW-0812">Transmembrane</keyword>
<evidence type="ECO:0000313" key="2">
    <source>
        <dbReference type="EMBL" id="RGM16378.1"/>
    </source>
</evidence>
<dbReference type="Proteomes" id="UP000261223">
    <property type="component" value="Unassembled WGS sequence"/>
</dbReference>
<evidence type="ECO:0000256" key="1">
    <source>
        <dbReference type="SAM" id="Phobius"/>
    </source>
</evidence>
<dbReference type="AlphaFoldDB" id="A0A3E4UUG1"/>
<dbReference type="EMBL" id="QSSV01000001">
    <property type="protein sequence ID" value="RGM16378.1"/>
    <property type="molecule type" value="Genomic_DNA"/>
</dbReference>
<comment type="caution">
    <text evidence="2">The sequence shown here is derived from an EMBL/GenBank/DDBJ whole genome shotgun (WGS) entry which is preliminary data.</text>
</comment>
<sequence length="106" mass="12312">MNTGFSIYYVGAKNHYISRSVVPSGWYVSGGKKGKKSMFSGQISPCFMLFTPNKFLIFNILTGYFHSVFIPLHLCSCLCFAFYICFPAFRRVGYGYYYFFKYNIMI</sequence>
<keyword evidence="1" id="KW-1133">Transmembrane helix</keyword>
<organism evidence="2 3">
    <name type="scientific">Bacteroides stercoris</name>
    <dbReference type="NCBI Taxonomy" id="46506"/>
    <lineage>
        <taxon>Bacteria</taxon>
        <taxon>Pseudomonadati</taxon>
        <taxon>Bacteroidota</taxon>
        <taxon>Bacteroidia</taxon>
        <taxon>Bacteroidales</taxon>
        <taxon>Bacteroidaceae</taxon>
        <taxon>Bacteroides</taxon>
    </lineage>
</organism>
<accession>A0A3E4UUG1</accession>
<protein>
    <submittedName>
        <fullName evidence="2">Uncharacterized protein</fullName>
    </submittedName>
</protein>
<proteinExistence type="predicted"/>